<dbReference type="AlphaFoldDB" id="A0A7R6PSK0"/>
<evidence type="ECO:0000313" key="3">
    <source>
        <dbReference type="Proteomes" id="UP000595564"/>
    </source>
</evidence>
<keyword evidence="1" id="KW-0812">Transmembrane</keyword>
<dbReference type="NCBIfam" id="TIGR02532">
    <property type="entry name" value="IV_pilin_GFxxxE"/>
    <property type="match status" value="1"/>
</dbReference>
<gene>
    <name evidence="2" type="ORF">TTHT_2115</name>
</gene>
<keyword evidence="3" id="KW-1185">Reference proteome</keyword>
<dbReference type="Proteomes" id="UP000595564">
    <property type="component" value="Chromosome"/>
</dbReference>
<organism evidence="2 3">
    <name type="scientific">Thermotomaculum hydrothermale</name>
    <dbReference type="NCBI Taxonomy" id="981385"/>
    <lineage>
        <taxon>Bacteria</taxon>
        <taxon>Pseudomonadati</taxon>
        <taxon>Acidobacteriota</taxon>
        <taxon>Holophagae</taxon>
        <taxon>Thermotomaculales</taxon>
        <taxon>Thermotomaculaceae</taxon>
        <taxon>Thermotomaculum</taxon>
    </lineage>
</organism>
<dbReference type="KEGG" id="thyd:TTHT_2115"/>
<dbReference type="RefSeq" id="WP_201327862.1">
    <property type="nucleotide sequence ID" value="NZ_AP017470.1"/>
</dbReference>
<dbReference type="EMBL" id="AP017470">
    <property type="protein sequence ID" value="BBB33551.1"/>
    <property type="molecule type" value="Genomic_DNA"/>
</dbReference>
<keyword evidence="1" id="KW-0472">Membrane</keyword>
<sequence>MLSRAQLFTNKKGFTLVELMVGMVVAVIVMGMTYAIFTSQLKLTKTEMSINDLQLNTQTALRYLSKKMRNLGFGVTTKLPVPSVIWYDGDEGASSSGGGGQGGGPGGTSGGIAELSIWPTDNLAYSDMVAFYSSDVPSEIKVVTYHPHSQVAFLKEPNILSEGVEHGHTDKYIGQLLMFYDDVNQTFEIVKITNVVAGTHGGVETQVVFNPGWGGNSNQGLPFIPTSAVYLGDYNMMYVDNNNILRVIEGNQNIPLMTNVLSLQVAMGVDTDGDNVVDSWTFNESDLSSLYEVKAMKIYIVTATTTEQKGVSMSVMDKINQLDQNSNGLWSREVDWSTVINDFQQVHGSAPGVPRVYSFGCQLRNVYTCN</sequence>
<reference evidence="2 3" key="1">
    <citation type="journal article" date="2012" name="Extremophiles">
        <title>Thermotomaculum hydrothermale gen. nov., sp. nov., a novel heterotrophic thermophile within the phylum Acidobacteria from a deep-sea hydrothermal vent chimney in the Southern Okinawa Trough.</title>
        <authorList>
            <person name="Izumi H."/>
            <person name="Nunoura T."/>
            <person name="Miyazaki M."/>
            <person name="Mino S."/>
            <person name="Toki T."/>
            <person name="Takai K."/>
            <person name="Sako Y."/>
            <person name="Sawabe T."/>
            <person name="Nakagawa S."/>
        </authorList>
    </citation>
    <scope>NUCLEOTIDE SEQUENCE [LARGE SCALE GENOMIC DNA]</scope>
    <source>
        <strain evidence="2 3">AC55</strain>
    </source>
</reference>
<keyword evidence="1" id="KW-1133">Transmembrane helix</keyword>
<evidence type="ECO:0000256" key="1">
    <source>
        <dbReference type="SAM" id="Phobius"/>
    </source>
</evidence>
<accession>A0A7R6PSK0</accession>
<feature type="transmembrane region" description="Helical" evidence="1">
    <location>
        <begin position="16"/>
        <end position="37"/>
    </location>
</feature>
<evidence type="ECO:0008006" key="4">
    <source>
        <dbReference type="Google" id="ProtNLM"/>
    </source>
</evidence>
<dbReference type="InterPro" id="IPR012902">
    <property type="entry name" value="N_methyl_site"/>
</dbReference>
<dbReference type="Pfam" id="PF07963">
    <property type="entry name" value="N_methyl"/>
    <property type="match status" value="1"/>
</dbReference>
<evidence type="ECO:0000313" key="2">
    <source>
        <dbReference type="EMBL" id="BBB33551.1"/>
    </source>
</evidence>
<proteinExistence type="predicted"/>
<name>A0A7R6PSK0_9BACT</name>
<protein>
    <recommendedName>
        <fullName evidence="4">Prepilin-type N-terminal cleavage/methylation domain-containing protein</fullName>
    </recommendedName>
</protein>